<keyword evidence="10" id="KW-0472">Membrane</keyword>
<dbReference type="SUPFAM" id="SSF158472">
    <property type="entry name" value="HAMP domain-like"/>
    <property type="match status" value="1"/>
</dbReference>
<comment type="catalytic activity">
    <reaction evidence="1">
        <text>ATP + protein L-histidine = ADP + protein N-phospho-L-histidine.</text>
        <dbReference type="EC" id="2.7.13.3"/>
    </reaction>
</comment>
<dbReference type="Gene3D" id="6.10.340.10">
    <property type="match status" value="1"/>
</dbReference>
<sequence length="614" mass="66726">MSLESYLPDPVRSRYALKLLGGAFLIVLVITALTTVTVFQVSDRVRDDQLRSVETNAELEARALGQWIDGKQQVVRTLSNHEGLTPVDENQTEATLRTELGQLSPETASLSIVKRSPNTHSNGTSETIVASTDSRFVGEPLSATDIDWKPRTGFNFDGTDDVTLSLVYTDGNRTFVALASPLPGGDHVLVAEYQTSVRAERFSSSINGTDTLVLGGYTAYVLFDENDTNGMVPYEGDRQNTTIGRTVLRAEPTADIHGTVLTDTEVKAYYSVPGEKVDWVVVKEVPRSKALAVTDRVQRDLWLLVGIVMAGFLFVGAVIQLGPIRSIKRLSRQANAIAEGDLSVDIDRGDRIDEIGEVRSAFDNTRAYIETITEQAEALSRRAFDDEVLDADVPGRVGQSVATMHHDLQQFITRLEVLNRILRHNLRNQLDVINSHAEALDDAEHREAILAATGTLAALGTRARHIDHLLSKEPQPTSLDLAEQIATVLNDIDAAEAVTTTVDDDATVVTDAEILATVLRAPLENAVTHAAGEVRVTVASDESGCRIEIADDGPGIPPSELKPLTSETETPLQHSRGLGLWELKWGVDKLGGDLSFRADDGTTVVVELPNLDSS</sequence>
<protein>
    <recommendedName>
        <fullName evidence="2">histidine kinase</fullName>
        <ecNumber evidence="2">2.7.13.3</ecNumber>
    </recommendedName>
</protein>
<evidence type="ECO:0000313" key="14">
    <source>
        <dbReference type="Proteomes" id="UP000236755"/>
    </source>
</evidence>
<dbReference type="InterPro" id="IPR003594">
    <property type="entry name" value="HATPase_dom"/>
</dbReference>
<proteinExistence type="predicted"/>
<dbReference type="CDD" id="cd00075">
    <property type="entry name" value="HATPase"/>
    <property type="match status" value="1"/>
</dbReference>
<dbReference type="OrthoDB" id="302940at2157"/>
<evidence type="ECO:0000259" key="12">
    <source>
        <dbReference type="PROSITE" id="PS50885"/>
    </source>
</evidence>
<gene>
    <name evidence="13" type="ORF">SAMN04488065_0291</name>
</gene>
<dbReference type="Gene3D" id="3.30.565.10">
    <property type="entry name" value="Histidine kinase-like ATPase, C-terminal domain"/>
    <property type="match status" value="1"/>
</dbReference>
<keyword evidence="6" id="KW-0418">Kinase</keyword>
<dbReference type="SMART" id="SM00304">
    <property type="entry name" value="HAMP"/>
    <property type="match status" value="1"/>
</dbReference>
<dbReference type="Pfam" id="PF00672">
    <property type="entry name" value="HAMP"/>
    <property type="match status" value="1"/>
</dbReference>
<keyword evidence="10" id="KW-0812">Transmembrane</keyword>
<dbReference type="RefSeq" id="WP_092630336.1">
    <property type="nucleotide sequence ID" value="NZ_FNQT01000001.1"/>
</dbReference>
<feature type="region of interest" description="Disordered" evidence="9">
    <location>
        <begin position="550"/>
        <end position="573"/>
    </location>
</feature>
<feature type="domain" description="Histidine kinase" evidence="11">
    <location>
        <begin position="421"/>
        <end position="612"/>
    </location>
</feature>
<keyword evidence="4" id="KW-0808">Transferase</keyword>
<dbReference type="InterPro" id="IPR036890">
    <property type="entry name" value="HATPase_C_sf"/>
</dbReference>
<dbReference type="SUPFAM" id="SSF55874">
    <property type="entry name" value="ATPase domain of HSP90 chaperone/DNA topoisomerase II/histidine kinase"/>
    <property type="match status" value="1"/>
</dbReference>
<dbReference type="AlphaFoldDB" id="A0A1H3VUR2"/>
<dbReference type="EMBL" id="FNQT01000001">
    <property type="protein sequence ID" value="SDZ78509.1"/>
    <property type="molecule type" value="Genomic_DNA"/>
</dbReference>
<dbReference type="GO" id="GO:0005524">
    <property type="term" value="F:ATP binding"/>
    <property type="evidence" value="ECO:0007669"/>
    <property type="project" value="UniProtKB-KW"/>
</dbReference>
<dbReference type="CDD" id="cd06225">
    <property type="entry name" value="HAMP"/>
    <property type="match status" value="1"/>
</dbReference>
<dbReference type="STRING" id="555874.SAMN04488065_0291"/>
<dbReference type="EC" id="2.7.13.3" evidence="2"/>
<keyword evidence="5" id="KW-0547">Nucleotide-binding</keyword>
<evidence type="ECO:0000259" key="11">
    <source>
        <dbReference type="PROSITE" id="PS50109"/>
    </source>
</evidence>
<dbReference type="Pfam" id="PF02518">
    <property type="entry name" value="HATPase_c"/>
    <property type="match status" value="1"/>
</dbReference>
<name>A0A1H3VUR2_9EURY</name>
<feature type="domain" description="HAMP" evidence="12">
    <location>
        <begin position="324"/>
        <end position="374"/>
    </location>
</feature>
<dbReference type="SMART" id="SM00387">
    <property type="entry name" value="HATPase_c"/>
    <property type="match status" value="1"/>
</dbReference>
<organism evidence="13 14">
    <name type="scientific">Haloplanus vescus</name>
    <dbReference type="NCBI Taxonomy" id="555874"/>
    <lineage>
        <taxon>Archaea</taxon>
        <taxon>Methanobacteriati</taxon>
        <taxon>Methanobacteriota</taxon>
        <taxon>Stenosarchaea group</taxon>
        <taxon>Halobacteria</taxon>
        <taxon>Halobacteriales</taxon>
        <taxon>Haloferacaceae</taxon>
        <taxon>Haloplanus</taxon>
    </lineage>
</organism>
<dbReference type="GO" id="GO:0007165">
    <property type="term" value="P:signal transduction"/>
    <property type="evidence" value="ECO:0007669"/>
    <property type="project" value="UniProtKB-KW"/>
</dbReference>
<feature type="transmembrane region" description="Helical" evidence="10">
    <location>
        <begin position="301"/>
        <end position="322"/>
    </location>
</feature>
<feature type="transmembrane region" description="Helical" evidence="10">
    <location>
        <begin position="20"/>
        <end position="41"/>
    </location>
</feature>
<dbReference type="PANTHER" id="PTHR44936:SF10">
    <property type="entry name" value="SENSOR PROTEIN RSTB"/>
    <property type="match status" value="1"/>
</dbReference>
<dbReference type="PROSITE" id="PS50885">
    <property type="entry name" value="HAMP"/>
    <property type="match status" value="1"/>
</dbReference>
<dbReference type="InterPro" id="IPR005467">
    <property type="entry name" value="His_kinase_dom"/>
</dbReference>
<evidence type="ECO:0000256" key="1">
    <source>
        <dbReference type="ARBA" id="ARBA00000085"/>
    </source>
</evidence>
<evidence type="ECO:0000256" key="4">
    <source>
        <dbReference type="ARBA" id="ARBA00022679"/>
    </source>
</evidence>
<accession>A0A1H3VUR2</accession>
<keyword evidence="10" id="KW-1133">Transmembrane helix</keyword>
<evidence type="ECO:0000256" key="6">
    <source>
        <dbReference type="ARBA" id="ARBA00022777"/>
    </source>
</evidence>
<evidence type="ECO:0000256" key="10">
    <source>
        <dbReference type="SAM" id="Phobius"/>
    </source>
</evidence>
<keyword evidence="7" id="KW-0067">ATP-binding</keyword>
<evidence type="ECO:0000256" key="3">
    <source>
        <dbReference type="ARBA" id="ARBA00022553"/>
    </source>
</evidence>
<dbReference type="InterPro" id="IPR003660">
    <property type="entry name" value="HAMP_dom"/>
</dbReference>
<keyword evidence="8" id="KW-0807">Transducer</keyword>
<dbReference type="InterPro" id="IPR050980">
    <property type="entry name" value="2C_sensor_his_kinase"/>
</dbReference>
<dbReference type="PANTHER" id="PTHR44936">
    <property type="entry name" value="SENSOR PROTEIN CREC"/>
    <property type="match status" value="1"/>
</dbReference>
<keyword evidence="14" id="KW-1185">Reference proteome</keyword>
<dbReference type="PROSITE" id="PS50109">
    <property type="entry name" value="HIS_KIN"/>
    <property type="match status" value="1"/>
</dbReference>
<evidence type="ECO:0000256" key="8">
    <source>
        <dbReference type="ARBA" id="ARBA00023224"/>
    </source>
</evidence>
<dbReference type="Proteomes" id="UP000236755">
    <property type="component" value="Unassembled WGS sequence"/>
</dbReference>
<evidence type="ECO:0000256" key="2">
    <source>
        <dbReference type="ARBA" id="ARBA00012438"/>
    </source>
</evidence>
<evidence type="ECO:0000256" key="9">
    <source>
        <dbReference type="SAM" id="MobiDB-lite"/>
    </source>
</evidence>
<evidence type="ECO:0000256" key="7">
    <source>
        <dbReference type="ARBA" id="ARBA00022840"/>
    </source>
</evidence>
<keyword evidence="3" id="KW-0597">Phosphoprotein</keyword>
<dbReference type="GO" id="GO:0016020">
    <property type="term" value="C:membrane"/>
    <property type="evidence" value="ECO:0007669"/>
    <property type="project" value="InterPro"/>
</dbReference>
<reference evidence="13 14" key="1">
    <citation type="submission" date="2016-10" db="EMBL/GenBank/DDBJ databases">
        <authorList>
            <person name="de Groot N.N."/>
        </authorList>
    </citation>
    <scope>NUCLEOTIDE SEQUENCE [LARGE SCALE GENOMIC DNA]</scope>
    <source>
        <strain evidence="13 14">CGMCC 1.8712</strain>
    </source>
</reference>
<dbReference type="GO" id="GO:0004673">
    <property type="term" value="F:protein histidine kinase activity"/>
    <property type="evidence" value="ECO:0007669"/>
    <property type="project" value="UniProtKB-EC"/>
</dbReference>
<evidence type="ECO:0000313" key="13">
    <source>
        <dbReference type="EMBL" id="SDZ78509.1"/>
    </source>
</evidence>
<evidence type="ECO:0000256" key="5">
    <source>
        <dbReference type="ARBA" id="ARBA00022741"/>
    </source>
</evidence>